<feature type="transmembrane region" description="Helical" evidence="1">
    <location>
        <begin position="120"/>
        <end position="142"/>
    </location>
</feature>
<protein>
    <submittedName>
        <fullName evidence="2">NnrS family protein</fullName>
    </submittedName>
</protein>
<gene>
    <name evidence="2" type="ORF">MW290_01870</name>
</gene>
<feature type="transmembrane region" description="Helical" evidence="1">
    <location>
        <begin position="192"/>
        <end position="212"/>
    </location>
</feature>
<evidence type="ECO:0000313" key="3">
    <source>
        <dbReference type="Proteomes" id="UP001056201"/>
    </source>
</evidence>
<feature type="transmembrane region" description="Helical" evidence="1">
    <location>
        <begin position="45"/>
        <end position="73"/>
    </location>
</feature>
<feature type="transmembrane region" description="Helical" evidence="1">
    <location>
        <begin position="295"/>
        <end position="317"/>
    </location>
</feature>
<dbReference type="Pfam" id="PF05940">
    <property type="entry name" value="NnrS"/>
    <property type="match status" value="1"/>
</dbReference>
<dbReference type="Proteomes" id="UP001056201">
    <property type="component" value="Chromosome 1"/>
</dbReference>
<feature type="transmembrane region" description="Helical" evidence="1">
    <location>
        <begin position="94"/>
        <end position="114"/>
    </location>
</feature>
<keyword evidence="3" id="KW-1185">Reference proteome</keyword>
<feature type="transmembrane region" description="Helical" evidence="1">
    <location>
        <begin position="224"/>
        <end position="244"/>
    </location>
</feature>
<keyword evidence="1" id="KW-0812">Transmembrane</keyword>
<feature type="transmembrane region" description="Helical" evidence="1">
    <location>
        <begin position="323"/>
        <end position="341"/>
    </location>
</feature>
<evidence type="ECO:0000313" key="2">
    <source>
        <dbReference type="EMBL" id="URI07397.1"/>
    </source>
</evidence>
<feature type="transmembrane region" description="Helical" evidence="1">
    <location>
        <begin position="264"/>
        <end position="283"/>
    </location>
</feature>
<sequence length="362" mass="38058">MLFSFGFMPLFFAGFLFTAAPKWLGLPPVPARGLLRPVATVASGWLLFAAGAHMHVLLAAAGLLVAALGWHALVRRLAALVALGTKPDRTHLRLIAAASRLGVLAQLGSAVMLAAGREDIARAALQLGLWGFVAPVFVVAVHRLLPVFDDDVAPALAARQPRWLLATLVALCLAQWPFALADLWWWPQPPAWQLAQMALDGAAAIGVLALAARWLLLQGLRFRLVVMLQLAVAWLGVAFALAAASQALLWASEGTRSLGLAAQHAFSMGFLGSAMMAMVTRVSSGLAGRTVAADGLAWALFGVLQLAVLLRIAAAVWPAVEPVLLPATAAAWCAAVAAWALRQAAWSGRARRTRAAAEGASI</sequence>
<dbReference type="InterPro" id="IPR010266">
    <property type="entry name" value="NnrS"/>
</dbReference>
<evidence type="ECO:0000256" key="1">
    <source>
        <dbReference type="SAM" id="Phobius"/>
    </source>
</evidence>
<accession>A0ABY4S5U6</accession>
<organism evidence="2 3">
    <name type="scientific">Aquincola tertiaricarbonis</name>
    <dbReference type="NCBI Taxonomy" id="391953"/>
    <lineage>
        <taxon>Bacteria</taxon>
        <taxon>Pseudomonadati</taxon>
        <taxon>Pseudomonadota</taxon>
        <taxon>Betaproteobacteria</taxon>
        <taxon>Burkholderiales</taxon>
        <taxon>Sphaerotilaceae</taxon>
        <taxon>Aquincola</taxon>
    </lineage>
</organism>
<proteinExistence type="predicted"/>
<dbReference type="RefSeq" id="WP_250195633.1">
    <property type="nucleotide sequence ID" value="NZ_CP097635.1"/>
</dbReference>
<dbReference type="EMBL" id="CP097635">
    <property type="protein sequence ID" value="URI07397.1"/>
    <property type="molecule type" value="Genomic_DNA"/>
</dbReference>
<keyword evidence="1" id="KW-0472">Membrane</keyword>
<reference evidence="2" key="1">
    <citation type="submission" date="2022-05" db="EMBL/GenBank/DDBJ databases">
        <title>An RpoN-dependent PEP-CTERM gene is involved in floc formation of an Aquincola tertiaricarbonis strain.</title>
        <authorList>
            <person name="Qiu D."/>
            <person name="Xia M."/>
        </authorList>
    </citation>
    <scope>NUCLEOTIDE SEQUENCE</scope>
    <source>
        <strain evidence="2">RN12</strain>
    </source>
</reference>
<keyword evidence="1" id="KW-1133">Transmembrane helix</keyword>
<name>A0ABY4S5U6_AQUTE</name>
<feature type="transmembrane region" description="Helical" evidence="1">
    <location>
        <begin position="163"/>
        <end position="186"/>
    </location>
</feature>